<dbReference type="AlphaFoldDB" id="A0A4R6WS20"/>
<gene>
    <name evidence="3" type="ORF">A8950_2103</name>
</gene>
<dbReference type="SUPFAM" id="SSF53807">
    <property type="entry name" value="Helical backbone' metal receptor"/>
    <property type="match status" value="1"/>
</dbReference>
<evidence type="ECO:0000256" key="1">
    <source>
        <dbReference type="SAM" id="SignalP"/>
    </source>
</evidence>
<protein>
    <submittedName>
        <fullName evidence="3">Iron complex transport system substrate-binding protein</fullName>
    </submittedName>
</protein>
<dbReference type="Gene3D" id="3.40.50.1980">
    <property type="entry name" value="Nitrogenase molybdenum iron protein domain"/>
    <property type="match status" value="2"/>
</dbReference>
<dbReference type="PROSITE" id="PS50983">
    <property type="entry name" value="FE_B12_PBP"/>
    <property type="match status" value="1"/>
</dbReference>
<comment type="caution">
    <text evidence="3">The sequence shown here is derived from an EMBL/GenBank/DDBJ whole genome shotgun (WGS) entry which is preliminary data.</text>
</comment>
<accession>A0A4R6WS20</accession>
<keyword evidence="4" id="KW-1185">Reference proteome</keyword>
<dbReference type="PANTHER" id="PTHR30535">
    <property type="entry name" value="VITAMIN B12-BINDING PROTEIN"/>
    <property type="match status" value="1"/>
</dbReference>
<dbReference type="RefSeq" id="WP_133613571.1">
    <property type="nucleotide sequence ID" value="NZ_SNYW01000008.1"/>
</dbReference>
<dbReference type="EMBL" id="SNYW01000008">
    <property type="protein sequence ID" value="TDQ82281.1"/>
    <property type="molecule type" value="Genomic_DNA"/>
</dbReference>
<feature type="chain" id="PRO_5020190801" evidence="1">
    <location>
        <begin position="23"/>
        <end position="339"/>
    </location>
</feature>
<keyword evidence="1" id="KW-0732">Signal</keyword>
<evidence type="ECO:0000259" key="2">
    <source>
        <dbReference type="PROSITE" id="PS50983"/>
    </source>
</evidence>
<feature type="signal peptide" evidence="1">
    <location>
        <begin position="1"/>
        <end position="22"/>
    </location>
</feature>
<dbReference type="OrthoDB" id="9797850at2"/>
<dbReference type="InterPro" id="IPR050902">
    <property type="entry name" value="ABC_Transporter_SBP"/>
</dbReference>
<dbReference type="Pfam" id="PF01497">
    <property type="entry name" value="Peripla_BP_2"/>
    <property type="match status" value="1"/>
</dbReference>
<feature type="domain" description="Fe/B12 periplasmic-binding" evidence="2">
    <location>
        <begin position="48"/>
        <end position="336"/>
    </location>
</feature>
<evidence type="ECO:0000313" key="3">
    <source>
        <dbReference type="EMBL" id="TDQ82281.1"/>
    </source>
</evidence>
<name>A0A4R6WS20_9PROT</name>
<organism evidence="3 4">
    <name type="scientific">Dongia mobilis</name>
    <dbReference type="NCBI Taxonomy" id="578943"/>
    <lineage>
        <taxon>Bacteria</taxon>
        <taxon>Pseudomonadati</taxon>
        <taxon>Pseudomonadota</taxon>
        <taxon>Alphaproteobacteria</taxon>
        <taxon>Rhodospirillales</taxon>
        <taxon>Dongiaceae</taxon>
        <taxon>Dongia</taxon>
    </lineage>
</organism>
<proteinExistence type="predicted"/>
<reference evidence="3 4" key="1">
    <citation type="submission" date="2019-03" db="EMBL/GenBank/DDBJ databases">
        <title>Genomic Encyclopedia of Type Strains, Phase III (KMG-III): the genomes of soil and plant-associated and newly described type strains.</title>
        <authorList>
            <person name="Whitman W."/>
        </authorList>
    </citation>
    <scope>NUCLEOTIDE SEQUENCE [LARGE SCALE GENOMIC DNA]</scope>
    <source>
        <strain evidence="3 4">CGMCC 1.7660</strain>
    </source>
</reference>
<evidence type="ECO:0000313" key="4">
    <source>
        <dbReference type="Proteomes" id="UP000295783"/>
    </source>
</evidence>
<dbReference type="InterPro" id="IPR002491">
    <property type="entry name" value="ABC_transptr_periplasmic_BD"/>
</dbReference>
<dbReference type="PANTHER" id="PTHR30535:SF7">
    <property type="entry name" value="IRON(III) DICITRATE-BINDING PROTEIN"/>
    <property type="match status" value="1"/>
</dbReference>
<sequence length="339" mass="36542">MTKRLLGAGALAALFALSVADAAADATQYPLQIENCGETLTFERAPARVVSVGQNSTEILLALGLADKIAGTAVWFSDVPPAYQAANVKIERLADNDPSFESVVAKEPELVTAQFEWHIGPNGSVAKRTQFHDLGIPTYVSPADCVAKDNSVSGDGVRLELFTMDLVYREIAELAAIFDVKDRGDELVADLRAREAAAKEKVKGAGEGLTLAFWFSSPEVKGDAYIAGRNGPPAWLIHALGAKNVIETNEEWPLVGWETITAADPQVLVLADMTRRRYGADDVNVKIDFLQTDPVAIHLTAVEKRHWVILSTQEMDAGMRTIDGLEKLANAIAGFGLVN</sequence>
<dbReference type="Proteomes" id="UP000295783">
    <property type="component" value="Unassembled WGS sequence"/>
</dbReference>